<dbReference type="AlphaFoldDB" id="A0A8S4QFV3"/>
<accession>A0A8S4QFV3</accession>
<dbReference type="EMBL" id="CAKXAJ010004998">
    <property type="protein sequence ID" value="CAH2208982.1"/>
    <property type="molecule type" value="Genomic_DNA"/>
</dbReference>
<name>A0A8S4QFV3_9NEOP</name>
<organism evidence="1 2">
    <name type="scientific">Pararge aegeria aegeria</name>
    <dbReference type="NCBI Taxonomy" id="348720"/>
    <lineage>
        <taxon>Eukaryota</taxon>
        <taxon>Metazoa</taxon>
        <taxon>Ecdysozoa</taxon>
        <taxon>Arthropoda</taxon>
        <taxon>Hexapoda</taxon>
        <taxon>Insecta</taxon>
        <taxon>Pterygota</taxon>
        <taxon>Neoptera</taxon>
        <taxon>Endopterygota</taxon>
        <taxon>Lepidoptera</taxon>
        <taxon>Glossata</taxon>
        <taxon>Ditrysia</taxon>
        <taxon>Papilionoidea</taxon>
        <taxon>Nymphalidae</taxon>
        <taxon>Satyrinae</taxon>
        <taxon>Satyrini</taxon>
        <taxon>Parargina</taxon>
        <taxon>Pararge</taxon>
    </lineage>
</organism>
<evidence type="ECO:0000313" key="1">
    <source>
        <dbReference type="EMBL" id="CAH2208982.1"/>
    </source>
</evidence>
<protein>
    <submittedName>
        <fullName evidence="1">Jg139 protein</fullName>
    </submittedName>
</protein>
<reference evidence="1" key="1">
    <citation type="submission" date="2022-03" db="EMBL/GenBank/DDBJ databases">
        <authorList>
            <person name="Lindestad O."/>
        </authorList>
    </citation>
    <scope>NUCLEOTIDE SEQUENCE</scope>
</reference>
<proteinExistence type="predicted"/>
<feature type="non-terminal residue" evidence="1">
    <location>
        <position position="1"/>
    </location>
</feature>
<evidence type="ECO:0000313" key="2">
    <source>
        <dbReference type="Proteomes" id="UP000838756"/>
    </source>
</evidence>
<gene>
    <name evidence="1" type="primary">jg139</name>
    <name evidence="1" type="ORF">PAEG_LOCUS1426</name>
</gene>
<comment type="caution">
    <text evidence="1">The sequence shown here is derived from an EMBL/GenBank/DDBJ whole genome shotgun (WGS) entry which is preliminary data.</text>
</comment>
<sequence length="139" mass="15515">VRTRSLLVRAGSCSSGVALQAGERQPRVAAVARAGAAAQAGEGARRLHASVEVLHDHGVPGGARRAQPRRQVCQPRLEFKVTPRPERTTHTRRLGARCNFEMNLQFGWIWNDKKWSSVTFYAITCARVEERQVRHEPHA</sequence>
<dbReference type="Proteomes" id="UP000838756">
    <property type="component" value="Unassembled WGS sequence"/>
</dbReference>
<keyword evidence="2" id="KW-1185">Reference proteome</keyword>